<evidence type="ECO:0000256" key="2">
    <source>
        <dbReference type="ARBA" id="ARBA00022729"/>
    </source>
</evidence>
<feature type="chain" id="PRO_5040487341" evidence="5">
    <location>
        <begin position="22"/>
        <end position="412"/>
    </location>
</feature>
<dbReference type="EMBL" id="OU895877">
    <property type="protein sequence ID" value="CAH1710077.1"/>
    <property type="molecule type" value="Genomic_DNA"/>
</dbReference>
<dbReference type="GO" id="GO:0005615">
    <property type="term" value="C:extracellular space"/>
    <property type="evidence" value="ECO:0007669"/>
    <property type="project" value="TreeGrafter"/>
</dbReference>
<feature type="coiled-coil region" evidence="4">
    <location>
        <begin position="359"/>
        <end position="386"/>
    </location>
</feature>
<dbReference type="Pfam" id="PF13855">
    <property type="entry name" value="LRR_8"/>
    <property type="match status" value="2"/>
</dbReference>
<evidence type="ECO:0000313" key="6">
    <source>
        <dbReference type="EMBL" id="CAH1710077.1"/>
    </source>
</evidence>
<evidence type="ECO:0000313" key="7">
    <source>
        <dbReference type="Proteomes" id="UP001153620"/>
    </source>
</evidence>
<dbReference type="PANTHER" id="PTHR24373:SF370">
    <property type="entry name" value="FISH-LIPS, ISOFORM E"/>
    <property type="match status" value="1"/>
</dbReference>
<keyword evidence="4" id="KW-0175">Coiled coil</keyword>
<dbReference type="AlphaFoldDB" id="A0A9P0IPK7"/>
<keyword evidence="7" id="KW-1185">Reference proteome</keyword>
<evidence type="ECO:0000256" key="5">
    <source>
        <dbReference type="SAM" id="SignalP"/>
    </source>
</evidence>
<dbReference type="InterPro" id="IPR003591">
    <property type="entry name" value="Leu-rich_rpt_typical-subtyp"/>
</dbReference>
<dbReference type="OrthoDB" id="676979at2759"/>
<evidence type="ECO:0000256" key="3">
    <source>
        <dbReference type="ARBA" id="ARBA00022737"/>
    </source>
</evidence>
<dbReference type="InterPro" id="IPR032675">
    <property type="entry name" value="LRR_dom_sf"/>
</dbReference>
<dbReference type="GO" id="GO:0031012">
    <property type="term" value="C:extracellular matrix"/>
    <property type="evidence" value="ECO:0007669"/>
    <property type="project" value="TreeGrafter"/>
</dbReference>
<proteinExistence type="predicted"/>
<keyword evidence="1" id="KW-0433">Leucine-rich repeat</keyword>
<dbReference type="SUPFAM" id="SSF52058">
    <property type="entry name" value="L domain-like"/>
    <property type="match status" value="1"/>
</dbReference>
<dbReference type="InterPro" id="IPR001611">
    <property type="entry name" value="Leu-rich_rpt"/>
</dbReference>
<dbReference type="SMART" id="SM00369">
    <property type="entry name" value="LRR_TYP"/>
    <property type="match status" value="5"/>
</dbReference>
<name>A0A9P0IPK7_9DIPT</name>
<protein>
    <submittedName>
        <fullName evidence="6">Uncharacterized protein</fullName>
    </submittedName>
</protein>
<keyword evidence="3" id="KW-0677">Repeat</keyword>
<dbReference type="Proteomes" id="UP001153620">
    <property type="component" value="Chromosome 1"/>
</dbReference>
<organism evidence="6 7">
    <name type="scientific">Chironomus riparius</name>
    <dbReference type="NCBI Taxonomy" id="315576"/>
    <lineage>
        <taxon>Eukaryota</taxon>
        <taxon>Metazoa</taxon>
        <taxon>Ecdysozoa</taxon>
        <taxon>Arthropoda</taxon>
        <taxon>Hexapoda</taxon>
        <taxon>Insecta</taxon>
        <taxon>Pterygota</taxon>
        <taxon>Neoptera</taxon>
        <taxon>Endopterygota</taxon>
        <taxon>Diptera</taxon>
        <taxon>Nematocera</taxon>
        <taxon>Chironomoidea</taxon>
        <taxon>Chironomidae</taxon>
        <taxon>Chironominae</taxon>
        <taxon>Chironomus</taxon>
    </lineage>
</organism>
<accession>A0A9P0IPK7</accession>
<dbReference type="Gene3D" id="3.80.10.10">
    <property type="entry name" value="Ribonuclease Inhibitor"/>
    <property type="match status" value="2"/>
</dbReference>
<evidence type="ECO:0000256" key="4">
    <source>
        <dbReference type="SAM" id="Coils"/>
    </source>
</evidence>
<sequence>MFFKIIFVIFLVFANFTEIFGQGESMTCTYALVSSVYTCNLKLNNTRGLNNFANIGGNHLSGKNDNLVLSVTSVAGSLSPNIPSIICAKFRNVQKITMNNVGIKNILIEDVSSFAYCSLTSYIEVCNDDIGQIDERSFINNPGLLELRLWNLNLSTLPETVFYNLINLERLYLHQNKFATLPTNLFRYLKRLQTLNLQENFIVTPNYKWFDTLISLKNLYLESNLIVDLPADLFRELTDLETITLSNNNLTILHSDPFGYLPKLKYFSLINCQLEAIDENLIDNTGAIQLSLTDNFCVNETVIDNSATRYSMRIILSECFDNYANLVGQTTTTISSITSTTANPNLPPGCIGGNVDARICELEDNNNKLTENVEDLMKKNLELENQNKVFASMFENMQSQIDELKNRPCSCL</sequence>
<reference evidence="6" key="1">
    <citation type="submission" date="2022-01" db="EMBL/GenBank/DDBJ databases">
        <authorList>
            <person name="King R."/>
        </authorList>
    </citation>
    <scope>NUCLEOTIDE SEQUENCE</scope>
</reference>
<dbReference type="PANTHER" id="PTHR24373">
    <property type="entry name" value="SLIT RELATED LEUCINE-RICH REPEAT NEURONAL PROTEIN"/>
    <property type="match status" value="1"/>
</dbReference>
<gene>
    <name evidence="6" type="ORF">CHIRRI_LOCUS1466</name>
</gene>
<dbReference type="InterPro" id="IPR050328">
    <property type="entry name" value="Dev_Immune_Receptor"/>
</dbReference>
<feature type="signal peptide" evidence="5">
    <location>
        <begin position="1"/>
        <end position="21"/>
    </location>
</feature>
<reference evidence="6" key="2">
    <citation type="submission" date="2022-10" db="EMBL/GenBank/DDBJ databases">
        <authorList>
            <consortium name="ENA_rothamsted_submissions"/>
            <consortium name="culmorum"/>
            <person name="King R."/>
        </authorList>
    </citation>
    <scope>NUCLEOTIDE SEQUENCE</scope>
</reference>
<keyword evidence="2 5" id="KW-0732">Signal</keyword>
<evidence type="ECO:0000256" key="1">
    <source>
        <dbReference type="ARBA" id="ARBA00022614"/>
    </source>
</evidence>